<protein>
    <submittedName>
        <fullName evidence="7">Sugar transporter</fullName>
    </submittedName>
</protein>
<reference evidence="7" key="1">
    <citation type="submission" date="2021-01" db="EMBL/GenBank/DDBJ databases">
        <title>Whole genome shotgun sequence of Planobispora takensis NBRC 109077.</title>
        <authorList>
            <person name="Komaki H."/>
            <person name="Tamura T."/>
        </authorList>
    </citation>
    <scope>NUCLEOTIDE SEQUENCE</scope>
    <source>
        <strain evidence="7">NBRC 109077</strain>
    </source>
</reference>
<proteinExistence type="predicted"/>
<dbReference type="Gene3D" id="1.20.1250.20">
    <property type="entry name" value="MFS general substrate transporter like domains"/>
    <property type="match status" value="1"/>
</dbReference>
<evidence type="ECO:0000256" key="1">
    <source>
        <dbReference type="ARBA" id="ARBA00004651"/>
    </source>
</evidence>
<feature type="transmembrane region" description="Helical" evidence="5">
    <location>
        <begin position="263"/>
        <end position="279"/>
    </location>
</feature>
<sequence>MSAATGLAVANNYFAQPLLDLLGRELRLGTTTAGMIATAAQVGYGLGLILLVPLGDLVERRRLAVVLYAATAAFLLVSATAPGGALLLAGTLLTALTSVAAQVLVPYAATLAAPAQRGRVIGTVMSGLMLGALLSRTVAGGLAELGGWRTVYWVSAVLVAGVAVLLWRFLPPLHTPSGLSYPALLRSTIALFRHEPVLRWRAGIAALSLASFSVLWTAVTFLLAGPRYGWSEAAIGSLGLVGALGTVATTVAGRLADRGRAQWVTGIGSAALAASWLPIGAGGSSIWWLLSGVIVLNVAHQAVLNSNQSVIYALRPEIRNRLNSALMTAFFAGGAAGSALAAVAWAHGGWTAVSVLGGVTGCGMFVLWVLERRAAKPVSS</sequence>
<organism evidence="7 8">
    <name type="scientific">Planobispora takensis</name>
    <dbReference type="NCBI Taxonomy" id="1367882"/>
    <lineage>
        <taxon>Bacteria</taxon>
        <taxon>Bacillati</taxon>
        <taxon>Actinomycetota</taxon>
        <taxon>Actinomycetes</taxon>
        <taxon>Streptosporangiales</taxon>
        <taxon>Streptosporangiaceae</taxon>
        <taxon>Planobispora</taxon>
    </lineage>
</organism>
<dbReference type="Pfam" id="PF07690">
    <property type="entry name" value="MFS_1"/>
    <property type="match status" value="1"/>
</dbReference>
<evidence type="ECO:0000259" key="6">
    <source>
        <dbReference type="PROSITE" id="PS50850"/>
    </source>
</evidence>
<comment type="caution">
    <text evidence="7">The sequence shown here is derived from an EMBL/GenBank/DDBJ whole genome shotgun (WGS) entry which is preliminary data.</text>
</comment>
<feature type="domain" description="Major facilitator superfamily (MFS) profile" evidence="6">
    <location>
        <begin position="1"/>
        <end position="375"/>
    </location>
</feature>
<feature type="transmembrane region" description="Helical" evidence="5">
    <location>
        <begin position="285"/>
        <end position="304"/>
    </location>
</feature>
<name>A0A8J3T224_9ACTN</name>
<evidence type="ECO:0000256" key="2">
    <source>
        <dbReference type="ARBA" id="ARBA00022692"/>
    </source>
</evidence>
<feature type="transmembrane region" description="Helical" evidence="5">
    <location>
        <begin position="325"/>
        <end position="346"/>
    </location>
</feature>
<dbReference type="InterPro" id="IPR020846">
    <property type="entry name" value="MFS_dom"/>
</dbReference>
<dbReference type="PROSITE" id="PS50850">
    <property type="entry name" value="MFS"/>
    <property type="match status" value="1"/>
</dbReference>
<evidence type="ECO:0000313" key="7">
    <source>
        <dbReference type="EMBL" id="GII04667.1"/>
    </source>
</evidence>
<dbReference type="EMBL" id="BOOK01000053">
    <property type="protein sequence ID" value="GII04667.1"/>
    <property type="molecule type" value="Genomic_DNA"/>
</dbReference>
<feature type="transmembrane region" description="Helical" evidence="5">
    <location>
        <begin position="202"/>
        <end position="224"/>
    </location>
</feature>
<feature type="transmembrane region" description="Helical" evidence="5">
    <location>
        <begin position="352"/>
        <end position="370"/>
    </location>
</feature>
<comment type="subcellular location">
    <subcellularLocation>
        <location evidence="1">Cell membrane</location>
        <topology evidence="1">Multi-pass membrane protein</topology>
    </subcellularLocation>
</comment>
<feature type="transmembrane region" description="Helical" evidence="5">
    <location>
        <begin position="230"/>
        <end position="251"/>
    </location>
</feature>
<dbReference type="PANTHER" id="PTHR42910:SF1">
    <property type="entry name" value="MAJOR FACILITATOR SUPERFAMILY (MFS) PROFILE DOMAIN-CONTAINING PROTEIN"/>
    <property type="match status" value="1"/>
</dbReference>
<evidence type="ECO:0000313" key="8">
    <source>
        <dbReference type="Proteomes" id="UP000634476"/>
    </source>
</evidence>
<keyword evidence="4 5" id="KW-0472">Membrane</keyword>
<dbReference type="PANTHER" id="PTHR42910">
    <property type="entry name" value="TRANSPORTER SCO4007-RELATED"/>
    <property type="match status" value="1"/>
</dbReference>
<dbReference type="SUPFAM" id="SSF103473">
    <property type="entry name" value="MFS general substrate transporter"/>
    <property type="match status" value="1"/>
</dbReference>
<feature type="transmembrane region" description="Helical" evidence="5">
    <location>
        <begin position="63"/>
        <end position="81"/>
    </location>
</feature>
<feature type="transmembrane region" description="Helical" evidence="5">
    <location>
        <begin position="151"/>
        <end position="170"/>
    </location>
</feature>
<evidence type="ECO:0000256" key="5">
    <source>
        <dbReference type="SAM" id="Phobius"/>
    </source>
</evidence>
<keyword evidence="2 5" id="KW-0812">Transmembrane</keyword>
<keyword evidence="3 5" id="KW-1133">Transmembrane helix</keyword>
<dbReference type="InterPro" id="IPR011701">
    <property type="entry name" value="MFS"/>
</dbReference>
<dbReference type="InterPro" id="IPR036259">
    <property type="entry name" value="MFS_trans_sf"/>
</dbReference>
<feature type="transmembrane region" description="Helical" evidence="5">
    <location>
        <begin position="87"/>
        <end position="108"/>
    </location>
</feature>
<dbReference type="Proteomes" id="UP000634476">
    <property type="component" value="Unassembled WGS sequence"/>
</dbReference>
<keyword evidence="7" id="KW-0813">Transport</keyword>
<keyword evidence="7" id="KW-0762">Sugar transport</keyword>
<feature type="transmembrane region" description="Helical" evidence="5">
    <location>
        <begin position="120"/>
        <end position="139"/>
    </location>
</feature>
<dbReference type="GO" id="GO:0022857">
    <property type="term" value="F:transmembrane transporter activity"/>
    <property type="evidence" value="ECO:0007669"/>
    <property type="project" value="InterPro"/>
</dbReference>
<evidence type="ECO:0000256" key="4">
    <source>
        <dbReference type="ARBA" id="ARBA00023136"/>
    </source>
</evidence>
<dbReference type="AlphaFoldDB" id="A0A8J3T224"/>
<evidence type="ECO:0000256" key="3">
    <source>
        <dbReference type="ARBA" id="ARBA00022989"/>
    </source>
</evidence>
<feature type="transmembrane region" description="Helical" evidence="5">
    <location>
        <begin position="28"/>
        <end position="51"/>
    </location>
</feature>
<gene>
    <name evidence="7" type="ORF">Pta02_66750</name>
</gene>
<accession>A0A8J3T224</accession>
<dbReference type="GO" id="GO:0005886">
    <property type="term" value="C:plasma membrane"/>
    <property type="evidence" value="ECO:0007669"/>
    <property type="project" value="UniProtKB-SubCell"/>
</dbReference>
<dbReference type="CDD" id="cd17324">
    <property type="entry name" value="MFS_NepI_like"/>
    <property type="match status" value="1"/>
</dbReference>
<keyword evidence="8" id="KW-1185">Reference proteome</keyword>